<proteinExistence type="predicted"/>
<reference evidence="1" key="1">
    <citation type="journal article" date="2004" name="Nature">
        <title>Genome duplication in the teleost fish Tetraodon nigroviridis reveals the early vertebrate proto-karyotype.</title>
        <authorList>
            <person name="Jaillon O."/>
            <person name="Aury J.-M."/>
            <person name="Brunet F."/>
            <person name="Petit J.-L."/>
            <person name="Stange-Thomann N."/>
            <person name="Mauceli E."/>
            <person name="Bouneau L."/>
            <person name="Fischer C."/>
            <person name="Ozouf-Costaz C."/>
            <person name="Bernot A."/>
            <person name="Nicaud S."/>
            <person name="Jaffe D."/>
            <person name="Fisher S."/>
            <person name="Lutfalla G."/>
            <person name="Dossat C."/>
            <person name="Segurens B."/>
            <person name="Dasilva C."/>
            <person name="Salanoubat M."/>
            <person name="Levy M."/>
            <person name="Boudet N."/>
            <person name="Castellano S."/>
            <person name="Anthouard V."/>
            <person name="Jubin C."/>
            <person name="Castelli V."/>
            <person name="Katinka M."/>
            <person name="Vacherie B."/>
            <person name="Biemont C."/>
            <person name="Skalli Z."/>
            <person name="Cattolico L."/>
            <person name="Poulain J."/>
            <person name="De Berardinis V."/>
            <person name="Cruaud C."/>
            <person name="Duprat S."/>
            <person name="Brottier P."/>
            <person name="Coutanceau J.-P."/>
            <person name="Gouzy J."/>
            <person name="Parra G."/>
            <person name="Lardier G."/>
            <person name="Chapple C."/>
            <person name="McKernan K.J."/>
            <person name="McEwan P."/>
            <person name="Bosak S."/>
            <person name="Kellis M."/>
            <person name="Volff J.-N."/>
            <person name="Guigo R."/>
            <person name="Zody M.C."/>
            <person name="Mesirov J."/>
            <person name="Lindblad-Toh K."/>
            <person name="Birren B."/>
            <person name="Nusbaum C."/>
            <person name="Kahn D."/>
            <person name="Robinson-Rechavi M."/>
            <person name="Laudet V."/>
            <person name="Schachter V."/>
            <person name="Quetier F."/>
            <person name="Saurin W."/>
            <person name="Scarpelli C."/>
            <person name="Wincker P."/>
            <person name="Lander E.S."/>
            <person name="Weissenbach J."/>
            <person name="Roest Crollius H."/>
        </authorList>
    </citation>
    <scope>NUCLEOTIDE SEQUENCE [LARGE SCALE GENOMIC DNA]</scope>
</reference>
<comment type="caution">
    <text evidence="1">The sequence shown here is derived from an EMBL/GenBank/DDBJ whole genome shotgun (WGS) entry which is preliminary data.</text>
</comment>
<accession>Q4SL57</accession>
<sequence>MRELCRTRIPLKDLLKTQNLLCEDKKKLHCDILQSFLVRAKCEKQQYITLR</sequence>
<name>Q4SL57_TETNG</name>
<gene>
    <name evidence="1" type="ORF">GSTENG00016406001</name>
</gene>
<dbReference type="AlphaFoldDB" id="Q4SL57"/>
<reference evidence="1" key="2">
    <citation type="submission" date="2004-02" db="EMBL/GenBank/DDBJ databases">
        <authorList>
            <consortium name="Genoscope"/>
            <consortium name="Whitehead Institute Centre for Genome Research"/>
        </authorList>
    </citation>
    <scope>NUCLEOTIDE SEQUENCE</scope>
</reference>
<protein>
    <submittedName>
        <fullName evidence="1">(spotted green pufferfish) hypothetical protein</fullName>
    </submittedName>
</protein>
<dbReference type="EMBL" id="CAAE01014563">
    <property type="protein sequence ID" value="CAF98625.1"/>
    <property type="molecule type" value="Genomic_DNA"/>
</dbReference>
<organism evidence="1">
    <name type="scientific">Tetraodon nigroviridis</name>
    <name type="common">Spotted green pufferfish</name>
    <name type="synonym">Chelonodon nigroviridis</name>
    <dbReference type="NCBI Taxonomy" id="99883"/>
    <lineage>
        <taxon>Eukaryota</taxon>
        <taxon>Metazoa</taxon>
        <taxon>Chordata</taxon>
        <taxon>Craniata</taxon>
        <taxon>Vertebrata</taxon>
        <taxon>Euteleostomi</taxon>
        <taxon>Actinopterygii</taxon>
        <taxon>Neopterygii</taxon>
        <taxon>Teleostei</taxon>
        <taxon>Neoteleostei</taxon>
        <taxon>Acanthomorphata</taxon>
        <taxon>Eupercaria</taxon>
        <taxon>Tetraodontiformes</taxon>
        <taxon>Tetradontoidea</taxon>
        <taxon>Tetraodontidae</taxon>
        <taxon>Tetraodon</taxon>
    </lineage>
</organism>
<evidence type="ECO:0000313" key="1">
    <source>
        <dbReference type="EMBL" id="CAF98625.1"/>
    </source>
</evidence>
<dbReference type="KEGG" id="tng:GSTEN00016406G001"/>